<sequence>MLDQDKVKKQQTYLGEALENVLNEYHEEEQKEAREMVAKFVLGYVGASFGLKVD</sequence>
<accession>A0A0F9LW20</accession>
<name>A0A0F9LW20_9ZZZZ</name>
<dbReference type="AlphaFoldDB" id="A0A0F9LW20"/>
<gene>
    <name evidence="1" type="ORF">LCGC14_1149350</name>
</gene>
<protein>
    <submittedName>
        <fullName evidence="1">Uncharacterized protein</fullName>
    </submittedName>
</protein>
<evidence type="ECO:0000313" key="1">
    <source>
        <dbReference type="EMBL" id="KKM99299.1"/>
    </source>
</evidence>
<organism evidence="1">
    <name type="scientific">marine sediment metagenome</name>
    <dbReference type="NCBI Taxonomy" id="412755"/>
    <lineage>
        <taxon>unclassified sequences</taxon>
        <taxon>metagenomes</taxon>
        <taxon>ecological metagenomes</taxon>
    </lineage>
</organism>
<comment type="caution">
    <text evidence="1">The sequence shown here is derived from an EMBL/GenBank/DDBJ whole genome shotgun (WGS) entry which is preliminary data.</text>
</comment>
<reference evidence="1" key="1">
    <citation type="journal article" date="2015" name="Nature">
        <title>Complex archaea that bridge the gap between prokaryotes and eukaryotes.</title>
        <authorList>
            <person name="Spang A."/>
            <person name="Saw J.H."/>
            <person name="Jorgensen S.L."/>
            <person name="Zaremba-Niedzwiedzka K."/>
            <person name="Martijn J."/>
            <person name="Lind A.E."/>
            <person name="van Eijk R."/>
            <person name="Schleper C."/>
            <person name="Guy L."/>
            <person name="Ettema T.J."/>
        </authorList>
    </citation>
    <scope>NUCLEOTIDE SEQUENCE</scope>
</reference>
<proteinExistence type="predicted"/>
<dbReference type="EMBL" id="LAZR01005514">
    <property type="protein sequence ID" value="KKM99299.1"/>
    <property type="molecule type" value="Genomic_DNA"/>
</dbReference>